<reference evidence="1 2" key="1">
    <citation type="journal article" date="2015" name="Genome Announc.">
        <title>Genome Sequence of Borrelia chilensis VA1, a South American Member of the Lyme Borreliosis Group.</title>
        <authorList>
            <person name="Huang W."/>
            <person name="Ojaimi C."/>
            <person name="Fallon J.T."/>
            <person name="Travisany D."/>
            <person name="Maass A."/>
            <person name="Ivanova L."/>
            <person name="Tomova A."/>
            <person name="Gonzalez-Acuna D."/>
            <person name="Godfrey H.P."/>
            <person name="Cabello F.C."/>
        </authorList>
    </citation>
    <scope>NUCLEOTIDE SEQUENCE [LARGE SCALE GENOMIC DNA]</scope>
    <source>
        <strain evidence="1 2">VA1</strain>
    </source>
</reference>
<gene>
    <name evidence="1" type="ORF">OY14_00470</name>
</gene>
<sequence length="128" mass="14701">MNIAKFDEFENVLFHICLDVDFVLEDEFGNFYDIHPNRPFRGKAANGLLDGLFSVTTTFTSGYGSKFGRGYLIIIEILTLNFVDGEFRDTINRRGIEIFRKGIKNKFPSKNLDIVLDGNVYKIIGQFF</sequence>
<dbReference type="STRING" id="1245910.OY14_00470"/>
<dbReference type="Proteomes" id="UP000030940">
    <property type="component" value="Chromosome"/>
</dbReference>
<proteinExistence type="predicted"/>
<dbReference type="AlphaFoldDB" id="A0A0A7UX08"/>
<keyword evidence="2" id="KW-1185">Reference proteome</keyword>
<dbReference type="EMBL" id="CP009910">
    <property type="protein sequence ID" value="AJA89943.1"/>
    <property type="molecule type" value="Genomic_DNA"/>
</dbReference>
<accession>A0A0A7UX08</accession>
<dbReference type="KEGG" id="bchi:OY14_00470"/>
<protein>
    <submittedName>
        <fullName evidence="1">Uncharacterized protein</fullName>
    </submittedName>
</protein>
<name>A0A0A7UX08_9SPIR</name>
<dbReference type="HOGENOM" id="CLU_1916148_0_0_12"/>
<evidence type="ECO:0000313" key="1">
    <source>
        <dbReference type="EMBL" id="AJA89943.1"/>
    </source>
</evidence>
<evidence type="ECO:0000313" key="2">
    <source>
        <dbReference type="Proteomes" id="UP000030940"/>
    </source>
</evidence>
<organism evidence="1 2">
    <name type="scientific">Borreliella chilensis</name>
    <dbReference type="NCBI Taxonomy" id="1245910"/>
    <lineage>
        <taxon>Bacteria</taxon>
        <taxon>Pseudomonadati</taxon>
        <taxon>Spirochaetota</taxon>
        <taxon>Spirochaetia</taxon>
        <taxon>Spirochaetales</taxon>
        <taxon>Borreliaceae</taxon>
        <taxon>Borreliella</taxon>
    </lineage>
</organism>